<dbReference type="HOGENOM" id="CLU_2121015_0_0_1"/>
<feature type="compositionally biased region" description="Low complexity" evidence="1">
    <location>
        <begin position="58"/>
        <end position="70"/>
    </location>
</feature>
<feature type="region of interest" description="Disordered" evidence="1">
    <location>
        <begin position="1"/>
        <end position="114"/>
    </location>
</feature>
<name>N1PNM0_DOTSN</name>
<keyword evidence="3" id="KW-1185">Reference proteome</keyword>
<evidence type="ECO:0000256" key="1">
    <source>
        <dbReference type="SAM" id="MobiDB-lite"/>
    </source>
</evidence>
<feature type="compositionally biased region" description="Polar residues" evidence="1">
    <location>
        <begin position="76"/>
        <end position="90"/>
    </location>
</feature>
<dbReference type="Proteomes" id="UP000016933">
    <property type="component" value="Unassembled WGS sequence"/>
</dbReference>
<organism evidence="2 3">
    <name type="scientific">Dothistroma septosporum (strain NZE10 / CBS 128990)</name>
    <name type="common">Red band needle blight fungus</name>
    <name type="synonym">Mycosphaerella pini</name>
    <dbReference type="NCBI Taxonomy" id="675120"/>
    <lineage>
        <taxon>Eukaryota</taxon>
        <taxon>Fungi</taxon>
        <taxon>Dikarya</taxon>
        <taxon>Ascomycota</taxon>
        <taxon>Pezizomycotina</taxon>
        <taxon>Dothideomycetes</taxon>
        <taxon>Dothideomycetidae</taxon>
        <taxon>Mycosphaerellales</taxon>
        <taxon>Mycosphaerellaceae</taxon>
        <taxon>Dothistroma</taxon>
    </lineage>
</organism>
<proteinExistence type="predicted"/>
<reference evidence="3" key="1">
    <citation type="journal article" date="2012" name="PLoS Genet.">
        <title>The genomes of the fungal plant pathogens Cladosporium fulvum and Dothistroma septosporum reveal adaptation to different hosts and lifestyles but also signatures of common ancestry.</title>
        <authorList>
            <person name="de Wit P.J.G.M."/>
            <person name="van der Burgt A."/>
            <person name="Oekmen B."/>
            <person name="Stergiopoulos I."/>
            <person name="Abd-Elsalam K.A."/>
            <person name="Aerts A.L."/>
            <person name="Bahkali A.H."/>
            <person name="Beenen H.G."/>
            <person name="Chettri P."/>
            <person name="Cox M.P."/>
            <person name="Datema E."/>
            <person name="de Vries R.P."/>
            <person name="Dhillon B."/>
            <person name="Ganley A.R."/>
            <person name="Griffiths S.A."/>
            <person name="Guo Y."/>
            <person name="Hamelin R.C."/>
            <person name="Henrissat B."/>
            <person name="Kabir M.S."/>
            <person name="Jashni M.K."/>
            <person name="Kema G."/>
            <person name="Klaubauf S."/>
            <person name="Lapidus A."/>
            <person name="Levasseur A."/>
            <person name="Lindquist E."/>
            <person name="Mehrabi R."/>
            <person name="Ohm R.A."/>
            <person name="Owen T.J."/>
            <person name="Salamov A."/>
            <person name="Schwelm A."/>
            <person name="Schijlen E."/>
            <person name="Sun H."/>
            <person name="van den Burg H.A."/>
            <person name="van Ham R.C.H.J."/>
            <person name="Zhang S."/>
            <person name="Goodwin S.B."/>
            <person name="Grigoriev I.V."/>
            <person name="Collemare J."/>
            <person name="Bradshaw R.E."/>
        </authorList>
    </citation>
    <scope>NUCLEOTIDE SEQUENCE [LARGE SCALE GENOMIC DNA]</scope>
    <source>
        <strain evidence="3">NZE10 / CBS 128990</strain>
    </source>
</reference>
<protein>
    <submittedName>
        <fullName evidence="2">Uncharacterized protein</fullName>
    </submittedName>
</protein>
<dbReference type="AlphaFoldDB" id="N1PNM0"/>
<dbReference type="EMBL" id="KB446538">
    <property type="protein sequence ID" value="EME45016.1"/>
    <property type="molecule type" value="Genomic_DNA"/>
</dbReference>
<evidence type="ECO:0000313" key="2">
    <source>
        <dbReference type="EMBL" id="EME45016.1"/>
    </source>
</evidence>
<gene>
    <name evidence="2" type="ORF">DOTSEDRAFT_70910</name>
</gene>
<reference evidence="2 3" key="2">
    <citation type="journal article" date="2012" name="PLoS Pathog.">
        <title>Diverse lifestyles and strategies of plant pathogenesis encoded in the genomes of eighteen Dothideomycetes fungi.</title>
        <authorList>
            <person name="Ohm R.A."/>
            <person name="Feau N."/>
            <person name="Henrissat B."/>
            <person name="Schoch C.L."/>
            <person name="Horwitz B.A."/>
            <person name="Barry K.W."/>
            <person name="Condon B.J."/>
            <person name="Copeland A.C."/>
            <person name="Dhillon B."/>
            <person name="Glaser F."/>
            <person name="Hesse C.N."/>
            <person name="Kosti I."/>
            <person name="LaButti K."/>
            <person name="Lindquist E.A."/>
            <person name="Lucas S."/>
            <person name="Salamov A.A."/>
            <person name="Bradshaw R.E."/>
            <person name="Ciuffetti L."/>
            <person name="Hamelin R.C."/>
            <person name="Kema G.H.J."/>
            <person name="Lawrence C."/>
            <person name="Scott J.A."/>
            <person name="Spatafora J.W."/>
            <person name="Turgeon B.G."/>
            <person name="de Wit P.J.G.M."/>
            <person name="Zhong S."/>
            <person name="Goodwin S.B."/>
            <person name="Grigoriev I.V."/>
        </authorList>
    </citation>
    <scope>NUCLEOTIDE SEQUENCE [LARGE SCALE GENOMIC DNA]</scope>
    <source>
        <strain evidence="3">NZE10 / CBS 128990</strain>
    </source>
</reference>
<accession>N1PNM0</accession>
<sequence length="114" mass="12427">MSHAAGTLPLEYGTLRLGNRLTTKSSSSMEASARERRMSGISAIFHPPTLLSSVQRGTSTSMTTMPNTPSCDRTGRSTPATHDQDTTPSKQRNRPHARNIETLPQKTHHQLSAT</sequence>
<feature type="compositionally biased region" description="Polar residues" evidence="1">
    <location>
        <begin position="102"/>
        <end position="114"/>
    </location>
</feature>
<evidence type="ECO:0000313" key="3">
    <source>
        <dbReference type="Proteomes" id="UP000016933"/>
    </source>
</evidence>